<dbReference type="InterPro" id="IPR015943">
    <property type="entry name" value="WD40/YVTN_repeat-like_dom_sf"/>
</dbReference>
<keyword evidence="7 10" id="KW-0805">Transcription regulation</keyword>
<dbReference type="SMART" id="SM00320">
    <property type="entry name" value="WD40"/>
    <property type="match status" value="3"/>
</dbReference>
<evidence type="ECO:0000313" key="14">
    <source>
        <dbReference type="Proteomes" id="UP000094801"/>
    </source>
</evidence>
<keyword evidence="4 10" id="KW-0853">WD repeat</keyword>
<dbReference type="GO" id="GO:0006338">
    <property type="term" value="P:chromatin remodeling"/>
    <property type="evidence" value="ECO:0007669"/>
    <property type="project" value="InterPro"/>
</dbReference>
<dbReference type="PANTHER" id="PTHR13831:SF1">
    <property type="entry name" value="PROTEIN HIR2"/>
    <property type="match status" value="1"/>
</dbReference>
<dbReference type="InterPro" id="IPR031120">
    <property type="entry name" value="HIR1-like"/>
</dbReference>
<dbReference type="Pfam" id="PF07569">
    <property type="entry name" value="Hira"/>
    <property type="match status" value="1"/>
</dbReference>
<evidence type="ECO:0000256" key="5">
    <source>
        <dbReference type="ARBA" id="ARBA00022737"/>
    </source>
</evidence>
<dbReference type="EMBL" id="KV453875">
    <property type="protein sequence ID" value="ODV82725.1"/>
    <property type="molecule type" value="Genomic_DNA"/>
</dbReference>
<organism evidence="13 14">
    <name type="scientific">[Candida] arabinofermentans NRRL YB-2248</name>
    <dbReference type="NCBI Taxonomy" id="983967"/>
    <lineage>
        <taxon>Eukaryota</taxon>
        <taxon>Fungi</taxon>
        <taxon>Dikarya</taxon>
        <taxon>Ascomycota</taxon>
        <taxon>Saccharomycotina</taxon>
        <taxon>Pichiomycetes</taxon>
        <taxon>Pichiales</taxon>
        <taxon>Pichiaceae</taxon>
        <taxon>Ogataea</taxon>
        <taxon>Ogataea/Candida clade</taxon>
    </lineage>
</organism>
<keyword evidence="5 10" id="KW-0677">Repeat</keyword>
<dbReference type="Gene3D" id="2.130.10.10">
    <property type="entry name" value="YVTN repeat-like/Quinoprotein amine dehydrogenase"/>
    <property type="match status" value="2"/>
</dbReference>
<keyword evidence="9 10" id="KW-0539">Nucleus</keyword>
<gene>
    <name evidence="13" type="ORF">CANARDRAFT_204561</name>
</gene>
<dbReference type="GO" id="GO:0000785">
    <property type="term" value="C:chromatin"/>
    <property type="evidence" value="ECO:0007669"/>
    <property type="project" value="TreeGrafter"/>
</dbReference>
<evidence type="ECO:0000259" key="12">
    <source>
        <dbReference type="Pfam" id="PF07569"/>
    </source>
</evidence>
<dbReference type="GO" id="GO:0006351">
    <property type="term" value="P:DNA-templated transcription"/>
    <property type="evidence" value="ECO:0007669"/>
    <property type="project" value="InterPro"/>
</dbReference>
<dbReference type="InterPro" id="IPR011494">
    <property type="entry name" value="HIRA-like_C"/>
</dbReference>
<dbReference type="InterPro" id="IPR036322">
    <property type="entry name" value="WD40_repeat_dom_sf"/>
</dbReference>
<evidence type="ECO:0000313" key="13">
    <source>
        <dbReference type="EMBL" id="ODV82725.1"/>
    </source>
</evidence>
<comment type="subcellular location">
    <subcellularLocation>
        <location evidence="1 10">Nucleus</location>
    </subcellularLocation>
</comment>
<dbReference type="GO" id="GO:0031491">
    <property type="term" value="F:nucleosome binding"/>
    <property type="evidence" value="ECO:0007669"/>
    <property type="project" value="TreeGrafter"/>
</dbReference>
<dbReference type="Proteomes" id="UP000094801">
    <property type="component" value="Unassembled WGS sequence"/>
</dbReference>
<evidence type="ECO:0000256" key="6">
    <source>
        <dbReference type="ARBA" id="ARBA00022853"/>
    </source>
</evidence>
<keyword evidence="14" id="KW-1185">Reference proteome</keyword>
<evidence type="ECO:0000256" key="11">
    <source>
        <dbReference type="SAM" id="MobiDB-lite"/>
    </source>
</evidence>
<name>A0A1E4ST87_9ASCO</name>
<keyword evidence="8 10" id="KW-0804">Transcription</keyword>
<dbReference type="GO" id="GO:0006355">
    <property type="term" value="P:regulation of DNA-templated transcription"/>
    <property type="evidence" value="ECO:0007669"/>
    <property type="project" value="InterPro"/>
</dbReference>
<protein>
    <recommendedName>
        <fullName evidence="10">Protein HIR</fullName>
    </recommendedName>
</protein>
<dbReference type="PANTHER" id="PTHR13831">
    <property type="entry name" value="MEMBER OF THE HIR1 FAMILY OF WD-REPEAT PROTEINS"/>
    <property type="match status" value="1"/>
</dbReference>
<evidence type="ECO:0000256" key="3">
    <source>
        <dbReference type="ARBA" id="ARBA00022491"/>
    </source>
</evidence>
<evidence type="ECO:0000256" key="9">
    <source>
        <dbReference type="ARBA" id="ARBA00023242"/>
    </source>
</evidence>
<evidence type="ECO:0000256" key="10">
    <source>
        <dbReference type="RuleBase" id="RU364014"/>
    </source>
</evidence>
<feature type="domain" description="Protein HIRA-like C-terminal" evidence="12">
    <location>
        <begin position="630"/>
        <end position="863"/>
    </location>
</feature>
<sequence>MYILSTSLDESNSYFLTVNSTNEYVATAGSDGNVTIRSMSKFLDLTTDPLSELPEVTVADEISTAATDKLQTTPTISRSAIEKAQSADHLINVRSRSKIIAMRYANLKANDGLLVAVYKNGEIYLIKNANDPHKHTVTLLFKHINGLLLDFCWSADDQLLAFSSMNNEVIIYDNIYDTILTTLALCKPGDKENSSIAVKAIAFDNASNKRLIALGDDKLCNIVEYSLKPDPEKGRRFDYKISQTITDLIASSKLNKASIRKVSWTSDDRVISCPNTAKAKVTLISLLHNPTPEAETNWGRWCSLAGRGFKCTMSQFSPSIYKNTSYQEHNDFAPDIGKYYYILATASADSTVAIWNTSAGAPLIIATEISSSPIQDMCWSTDGRLLFITTTAGELLIGVFGENELGSVVPQDDQSLRLKDHERMASENLSKELLIRKQWLERLKSVNGSKEKSAKIDELKPNIKSVEDATMSSKKRPSSATEFDAPSSSVSREIVTKFNKMVKKGKEKEEVPSTLPLKKKRELEPIEFVGSVVLNPQMSFSNIRISTTKVRINIKQQLPGDESTYLEIKNGNGHESQPTRIALIKKVSEESRRECFVDFIPMKAHLATGCSRFWAISTSTGQVIVYTASGKRLLPPVILGSPLSFLEIKNQYLMAVTSIGELFVWDLDEKKSLFRPTSLYPLLQPVFKSNTKDNVTESNGVVFVNGDLLTRSENLTMCSITSQGLPIVTLSNGNGYLFNYNMETWTLISDSWWAFGSQYWDSTKTSGSVENGSVLNLLEAHTNEEIIRKGKGRFLNKISKVMLMKEGYQNLETIISLNHLENKIMIYNYLDDSKNFKMFLIMYVKKLGELNFKNRLIEVFQELFVAMDGSICGIKKKELLKELILNCSKFREVQRILIQFGESVGLIEDELL</sequence>
<keyword evidence="6 10" id="KW-0156">Chromatin regulator</keyword>
<dbReference type="GO" id="GO:0000417">
    <property type="term" value="C:HIR complex"/>
    <property type="evidence" value="ECO:0007669"/>
    <property type="project" value="TreeGrafter"/>
</dbReference>
<dbReference type="STRING" id="983967.A0A1E4ST87"/>
<accession>A0A1E4ST87</accession>
<dbReference type="GO" id="GO:0005634">
    <property type="term" value="C:nucleus"/>
    <property type="evidence" value="ECO:0007669"/>
    <property type="project" value="UniProtKB-SubCell"/>
</dbReference>
<comment type="similarity">
    <text evidence="2 10">Belongs to the WD repeat HIR1 family.</text>
</comment>
<feature type="region of interest" description="Disordered" evidence="11">
    <location>
        <begin position="467"/>
        <end position="487"/>
    </location>
</feature>
<evidence type="ECO:0000256" key="4">
    <source>
        <dbReference type="ARBA" id="ARBA00022574"/>
    </source>
</evidence>
<dbReference type="OrthoDB" id="1741719at2759"/>
<dbReference type="SUPFAM" id="SSF50978">
    <property type="entry name" value="WD40 repeat-like"/>
    <property type="match status" value="2"/>
</dbReference>
<reference evidence="14" key="1">
    <citation type="submission" date="2016-04" db="EMBL/GenBank/DDBJ databases">
        <title>Comparative genomics of biotechnologically important yeasts.</title>
        <authorList>
            <consortium name="DOE Joint Genome Institute"/>
            <person name="Riley R."/>
            <person name="Haridas S."/>
            <person name="Wolfe K.H."/>
            <person name="Lopes M.R."/>
            <person name="Hittinger C.T."/>
            <person name="Goker M."/>
            <person name="Salamov A."/>
            <person name="Wisecaver J."/>
            <person name="Long T.M."/>
            <person name="Aerts A.L."/>
            <person name="Barry K."/>
            <person name="Choi C."/>
            <person name="Clum A."/>
            <person name="Coughlan A.Y."/>
            <person name="Deshpande S."/>
            <person name="Douglass A.P."/>
            <person name="Hanson S.J."/>
            <person name="Klenk H.-P."/>
            <person name="Labutti K."/>
            <person name="Lapidus A."/>
            <person name="Lindquist E."/>
            <person name="Lipzen A."/>
            <person name="Meier-Kolthoff J.P."/>
            <person name="Ohm R.A."/>
            <person name="Otillar R.P."/>
            <person name="Pangilinan J."/>
            <person name="Peng Y."/>
            <person name="Rokas A."/>
            <person name="Rosa C.A."/>
            <person name="Scheuner C."/>
            <person name="Sibirny A.A."/>
            <person name="Slot J.C."/>
            <person name="Stielow J.B."/>
            <person name="Sun H."/>
            <person name="Kurtzman C.P."/>
            <person name="Blackwell M."/>
            <person name="Grigoriev I.V."/>
            <person name="Jeffries T.W."/>
        </authorList>
    </citation>
    <scope>NUCLEOTIDE SEQUENCE [LARGE SCALE GENOMIC DNA]</scope>
    <source>
        <strain evidence="14">NRRL YB-2248</strain>
    </source>
</reference>
<evidence type="ECO:0000256" key="7">
    <source>
        <dbReference type="ARBA" id="ARBA00023015"/>
    </source>
</evidence>
<evidence type="ECO:0000256" key="8">
    <source>
        <dbReference type="ARBA" id="ARBA00023163"/>
    </source>
</evidence>
<proteinExistence type="inferred from homology"/>
<evidence type="ECO:0000256" key="1">
    <source>
        <dbReference type="ARBA" id="ARBA00004123"/>
    </source>
</evidence>
<feature type="compositionally biased region" description="Polar residues" evidence="11">
    <location>
        <begin position="478"/>
        <end position="487"/>
    </location>
</feature>
<evidence type="ECO:0000256" key="2">
    <source>
        <dbReference type="ARBA" id="ARBA00007306"/>
    </source>
</evidence>
<dbReference type="AlphaFoldDB" id="A0A1E4ST87"/>
<dbReference type="InterPro" id="IPR001680">
    <property type="entry name" value="WD40_rpt"/>
</dbReference>
<keyword evidence="3 10" id="KW-0678">Repressor</keyword>
<comment type="function">
    <text evidence="10">Required for replication-independent chromatin assembly and for the periodic repression of histone gene transcription during the cell cycle.</text>
</comment>